<gene>
    <name evidence="2" type="ORF">HVV39_01170</name>
    <name evidence="3" type="ORF">NCTC10082_05245</name>
</gene>
<evidence type="ECO:0000313" key="2">
    <source>
        <dbReference type="EMBL" id="QMS36716.1"/>
    </source>
</evidence>
<reference evidence="3 4" key="1">
    <citation type="submission" date="2018-06" db="EMBL/GenBank/DDBJ databases">
        <authorList>
            <consortium name="Pathogen Informatics"/>
            <person name="Doyle S."/>
        </authorList>
    </citation>
    <scope>NUCLEOTIDE SEQUENCE [LARGE SCALE GENOMIC DNA]</scope>
    <source>
        <strain evidence="3 4">NCTC10082</strain>
    </source>
</reference>
<dbReference type="Proteomes" id="UP000514533">
    <property type="component" value="Chromosome"/>
</dbReference>
<dbReference type="RefSeq" id="WP_042973577.1">
    <property type="nucleotide sequence ID" value="NZ_AP027432.1"/>
</dbReference>
<dbReference type="Pfam" id="PF13198">
    <property type="entry name" value="DUF4014"/>
    <property type="match status" value="1"/>
</dbReference>
<keyword evidence="1" id="KW-0812">Transmembrane</keyword>
<keyword evidence="1" id="KW-0472">Membrane</keyword>
<reference evidence="2 5" key="2">
    <citation type="submission" date="2020-06" db="EMBL/GenBank/DDBJ databases">
        <title>REHAB project genomes.</title>
        <authorList>
            <person name="Shaw L.P."/>
        </authorList>
    </citation>
    <scope>NUCLEOTIDE SEQUENCE [LARGE SCALE GENOMIC DNA]</scope>
    <source>
        <strain evidence="2 5">RHB01-C20</strain>
    </source>
</reference>
<feature type="transmembrane region" description="Helical" evidence="1">
    <location>
        <begin position="20"/>
        <end position="41"/>
    </location>
</feature>
<keyword evidence="1" id="KW-1133">Transmembrane helix</keyword>
<proteinExistence type="predicted"/>
<dbReference type="EMBL" id="UFZA01000003">
    <property type="protein sequence ID" value="STE74045.1"/>
    <property type="molecule type" value="Genomic_DNA"/>
</dbReference>
<dbReference type="InterPro" id="IPR025096">
    <property type="entry name" value="DUF4014"/>
</dbReference>
<evidence type="ECO:0000313" key="3">
    <source>
        <dbReference type="EMBL" id="STE74045.1"/>
    </source>
</evidence>
<dbReference type="AlphaFoldDB" id="A0A0B1MRQ2"/>
<protein>
    <submittedName>
        <fullName evidence="2">DUF4014 family protein</fullName>
    </submittedName>
    <submittedName>
        <fullName evidence="3">Phage protein</fullName>
    </submittedName>
</protein>
<dbReference type="Proteomes" id="UP000255164">
    <property type="component" value="Unassembled WGS sequence"/>
</dbReference>
<dbReference type="EMBL" id="CP055981">
    <property type="protein sequence ID" value="QMS36716.1"/>
    <property type="molecule type" value="Genomic_DNA"/>
</dbReference>
<evidence type="ECO:0000313" key="5">
    <source>
        <dbReference type="Proteomes" id="UP000514533"/>
    </source>
</evidence>
<evidence type="ECO:0000256" key="1">
    <source>
        <dbReference type="SAM" id="Phobius"/>
    </source>
</evidence>
<evidence type="ECO:0000313" key="4">
    <source>
        <dbReference type="Proteomes" id="UP000255164"/>
    </source>
</evidence>
<sequence length="72" mass="8614">MTTLFRKEYPRKSRATEFLFLIIFIVLMIPISPLLLVWFIVKIIEPVIELYNDVVWASFNTLHNKINPYKES</sequence>
<name>A0A0B1MRQ2_ECOLX</name>
<organism evidence="3 4">
    <name type="scientific">Escherichia coli</name>
    <dbReference type="NCBI Taxonomy" id="562"/>
    <lineage>
        <taxon>Bacteria</taxon>
        <taxon>Pseudomonadati</taxon>
        <taxon>Pseudomonadota</taxon>
        <taxon>Gammaproteobacteria</taxon>
        <taxon>Enterobacterales</taxon>
        <taxon>Enterobacteriaceae</taxon>
        <taxon>Escherichia</taxon>
    </lineage>
</organism>
<accession>A0A0B1MRQ2</accession>